<organism evidence="1 2">
    <name type="scientific">Legionella pneumophila subsp. pneumophila (strain Philadelphia 1 / ATCC 33152 / DSM 7513)</name>
    <dbReference type="NCBI Taxonomy" id="272624"/>
    <lineage>
        <taxon>Bacteria</taxon>
        <taxon>Pseudomonadati</taxon>
        <taxon>Pseudomonadota</taxon>
        <taxon>Gammaproteobacteria</taxon>
        <taxon>Legionellales</taxon>
        <taxon>Legionellaceae</taxon>
        <taxon>Legionella</taxon>
    </lineage>
</organism>
<accession>Q5ZW50</accession>
<dbReference type="GeneID" id="57035229"/>
<dbReference type="PATRIC" id="fig|272624.6.peg.1301"/>
<protein>
    <submittedName>
        <fullName evidence="1">Type II restriction enzyme (Eco47II, Sau96I)</fullName>
    </submittedName>
</protein>
<dbReference type="OrthoDB" id="9806692at2"/>
<dbReference type="PaxDb" id="272624-lpg1237"/>
<keyword evidence="2" id="KW-1185">Reference proteome</keyword>
<dbReference type="GO" id="GO:0003677">
    <property type="term" value="F:DNA binding"/>
    <property type="evidence" value="ECO:0007669"/>
    <property type="project" value="InterPro"/>
</dbReference>
<dbReference type="STRING" id="272624.lpg1237"/>
<dbReference type="AlphaFoldDB" id="Q5ZW50"/>
<evidence type="ECO:0000313" key="2">
    <source>
        <dbReference type="Proteomes" id="UP000000609"/>
    </source>
</evidence>
<dbReference type="KEGG" id="lpn:lpg1237"/>
<dbReference type="EMBL" id="AE017354">
    <property type="protein sequence ID" value="AAU27321.1"/>
    <property type="molecule type" value="Genomic_DNA"/>
</dbReference>
<proteinExistence type="predicted"/>
<reference evidence="1 2" key="1">
    <citation type="journal article" date="2004" name="Science">
        <title>The genomic sequence of the accidental pathogen Legionella pneumophila.</title>
        <authorList>
            <person name="Chien M."/>
            <person name="Morozova I."/>
            <person name="Shi S."/>
            <person name="Sheng H."/>
            <person name="Chen J."/>
            <person name="Gomez S.M."/>
            <person name="Asamani G."/>
            <person name="Hill K."/>
            <person name="Nuara J."/>
            <person name="Feder M."/>
            <person name="Rineer J."/>
            <person name="Greenberg J.J."/>
            <person name="Steshenko V."/>
            <person name="Park S.H."/>
            <person name="Zhao B."/>
            <person name="Teplitskaya E."/>
            <person name="Edwards J.R."/>
            <person name="Pampou S."/>
            <person name="Georghiou A."/>
            <person name="Chou I.C."/>
            <person name="Iannuccilli W."/>
            <person name="Ulz M.E."/>
            <person name="Kim D.H."/>
            <person name="Geringer-Sameth A."/>
            <person name="Goldsberry C."/>
            <person name="Morozov P."/>
            <person name="Fischer S.G."/>
            <person name="Segal G."/>
            <person name="Qu X."/>
            <person name="Rzhetsky A."/>
            <person name="Zhang P."/>
            <person name="Cayanis E."/>
            <person name="De Jong P.J."/>
            <person name="Ju J."/>
            <person name="Kalachikov S."/>
            <person name="Shuman H.A."/>
            <person name="Russo J.J."/>
        </authorList>
    </citation>
    <scope>NUCLEOTIDE SEQUENCE [LARGE SCALE GENOMIC DNA]</scope>
    <source>
        <strain evidence="2">Philadelphia 1 / ATCC 33152 / DSM 7513</strain>
    </source>
</reference>
<sequence>MIYDAHFIILQARKMPYVSFIDDNTFENIVSDTINVASNAMSNSKKKFEKNVIDPFLTIFEISGFRIDSTEWLEHEKWRQAQKSLSNSIGIFHQKLLGSINGWECLPTGHIVDIVNHEKRIIAEIKNKYNTIKGSAKAKLYHDLDDLVMQKKQEYKEYTAYYVEIIPKKPERYNQPFTPSDSRKGAKCAANEKIRVIDGYSFYSLASGIQNALEAIYQALPLVIQKILPDINLAELHSVMKYFNQAFGSK</sequence>
<dbReference type="Proteomes" id="UP000000609">
    <property type="component" value="Chromosome"/>
</dbReference>
<dbReference type="eggNOG" id="ENOG502Z7MS">
    <property type="taxonomic scope" value="Bacteria"/>
</dbReference>
<evidence type="ECO:0000313" key="1">
    <source>
        <dbReference type="EMBL" id="AAU27321.1"/>
    </source>
</evidence>
<dbReference type="REBASE" id="10352">
    <property type="entry name" value="LpnPORF1236P"/>
</dbReference>
<dbReference type="GO" id="GO:0009307">
    <property type="term" value="P:DNA restriction-modification system"/>
    <property type="evidence" value="ECO:0007669"/>
    <property type="project" value="InterPro"/>
</dbReference>
<dbReference type="InterPro" id="IPR019057">
    <property type="entry name" value="Restrct_endonuc_II_Eco47II"/>
</dbReference>
<gene>
    <name evidence="1" type="ordered locus">lpg1237</name>
</gene>
<dbReference type="RefSeq" id="WP_010946969.1">
    <property type="nucleotide sequence ID" value="NC_002942.5"/>
</dbReference>
<dbReference type="Pfam" id="PF09553">
    <property type="entry name" value="RE_Eco47II"/>
    <property type="match status" value="1"/>
</dbReference>
<name>Q5ZW50_LEGPH</name>
<dbReference type="HOGENOM" id="CLU_090665_1_0_6"/>
<dbReference type="GO" id="GO:0009036">
    <property type="term" value="F:type II site-specific deoxyribonuclease activity"/>
    <property type="evidence" value="ECO:0007669"/>
    <property type="project" value="InterPro"/>
</dbReference>